<evidence type="ECO:0000256" key="1">
    <source>
        <dbReference type="ARBA" id="ARBA00022448"/>
    </source>
</evidence>
<dbReference type="PANTHER" id="PTHR45772:SF7">
    <property type="entry name" value="AMINO ACID ABC TRANSPORTER ATP-BINDING PROTEIN"/>
    <property type="match status" value="1"/>
</dbReference>
<dbReference type="FunFam" id="3.40.50.300:FF:000421">
    <property type="entry name" value="Branched-chain amino acid ABC transporter ATP-binding protein"/>
    <property type="match status" value="1"/>
</dbReference>
<dbReference type="PANTHER" id="PTHR45772">
    <property type="entry name" value="CONSERVED COMPONENT OF ABC TRANSPORTER FOR NATURAL AMINO ACIDS-RELATED"/>
    <property type="match status" value="1"/>
</dbReference>
<organism evidence="5 6">
    <name type="scientific">Candidatus Desulfacyla euxinica</name>
    <dbReference type="NCBI Taxonomy" id="2841693"/>
    <lineage>
        <taxon>Bacteria</taxon>
        <taxon>Deltaproteobacteria</taxon>
        <taxon>Candidatus Desulfacyla</taxon>
    </lineage>
</organism>
<dbReference type="PROSITE" id="PS50893">
    <property type="entry name" value="ABC_TRANSPORTER_2"/>
    <property type="match status" value="1"/>
</dbReference>
<dbReference type="GO" id="GO:0015808">
    <property type="term" value="P:L-alanine transport"/>
    <property type="evidence" value="ECO:0007669"/>
    <property type="project" value="TreeGrafter"/>
</dbReference>
<dbReference type="GO" id="GO:1903806">
    <property type="term" value="P:L-isoleucine import across plasma membrane"/>
    <property type="evidence" value="ECO:0007669"/>
    <property type="project" value="TreeGrafter"/>
</dbReference>
<dbReference type="Pfam" id="PF00005">
    <property type="entry name" value="ABC_tran"/>
    <property type="match status" value="1"/>
</dbReference>
<dbReference type="GO" id="GO:0042941">
    <property type="term" value="P:D-alanine transmembrane transport"/>
    <property type="evidence" value="ECO:0007669"/>
    <property type="project" value="TreeGrafter"/>
</dbReference>
<protein>
    <submittedName>
        <fullName evidence="5">ABC transporter ATP-binding protein</fullName>
    </submittedName>
</protein>
<dbReference type="InterPro" id="IPR003593">
    <property type="entry name" value="AAA+_ATPase"/>
</dbReference>
<evidence type="ECO:0000313" key="6">
    <source>
        <dbReference type="Proteomes" id="UP000650524"/>
    </source>
</evidence>
<dbReference type="AlphaFoldDB" id="A0A8J6N135"/>
<dbReference type="GO" id="GO:0015188">
    <property type="term" value="F:L-isoleucine transmembrane transporter activity"/>
    <property type="evidence" value="ECO:0007669"/>
    <property type="project" value="TreeGrafter"/>
</dbReference>
<dbReference type="GO" id="GO:0015192">
    <property type="term" value="F:L-phenylalanine transmembrane transporter activity"/>
    <property type="evidence" value="ECO:0007669"/>
    <property type="project" value="TreeGrafter"/>
</dbReference>
<dbReference type="InterPro" id="IPR027417">
    <property type="entry name" value="P-loop_NTPase"/>
</dbReference>
<keyword evidence="2" id="KW-0547">Nucleotide-binding</keyword>
<dbReference type="GO" id="GO:0016887">
    <property type="term" value="F:ATP hydrolysis activity"/>
    <property type="evidence" value="ECO:0007669"/>
    <property type="project" value="InterPro"/>
</dbReference>
<evidence type="ECO:0000256" key="3">
    <source>
        <dbReference type="ARBA" id="ARBA00022840"/>
    </source>
</evidence>
<feature type="domain" description="ABC transporter" evidence="4">
    <location>
        <begin position="5"/>
        <end position="252"/>
    </location>
</feature>
<dbReference type="GO" id="GO:0005304">
    <property type="term" value="F:L-valine transmembrane transporter activity"/>
    <property type="evidence" value="ECO:0007669"/>
    <property type="project" value="TreeGrafter"/>
</dbReference>
<dbReference type="Gene3D" id="3.40.50.300">
    <property type="entry name" value="P-loop containing nucleotide triphosphate hydrolases"/>
    <property type="match status" value="1"/>
</dbReference>
<evidence type="ECO:0000256" key="2">
    <source>
        <dbReference type="ARBA" id="ARBA00022741"/>
    </source>
</evidence>
<reference evidence="5 6" key="1">
    <citation type="submission" date="2020-08" db="EMBL/GenBank/DDBJ databases">
        <title>Bridging the membrane lipid divide: bacteria of the FCB group superphylum have the potential to synthesize archaeal ether lipids.</title>
        <authorList>
            <person name="Villanueva L."/>
            <person name="Von Meijenfeldt F.A.B."/>
            <person name="Westbye A.B."/>
            <person name="Yadav S."/>
            <person name="Hopmans E.C."/>
            <person name="Dutilh B.E."/>
            <person name="Sinninghe Damste J.S."/>
        </authorList>
    </citation>
    <scope>NUCLEOTIDE SEQUENCE [LARGE SCALE GENOMIC DNA]</scope>
    <source>
        <strain evidence="5">NIOZ-UU27</strain>
    </source>
</reference>
<accession>A0A8J6N135</accession>
<dbReference type="InterPro" id="IPR051120">
    <property type="entry name" value="ABC_AA/LPS_Transport"/>
</dbReference>
<dbReference type="GO" id="GO:0005524">
    <property type="term" value="F:ATP binding"/>
    <property type="evidence" value="ECO:0007669"/>
    <property type="project" value="UniProtKB-KW"/>
</dbReference>
<dbReference type="InterPro" id="IPR003439">
    <property type="entry name" value="ABC_transporter-like_ATP-bd"/>
</dbReference>
<sequence>MAALLQIKNLNKRFSGVQAIFDLSFEVTQGTITSIIGPNGAGKTTLINMISGFFRPSDGDILFNGEPLSGLKAHQVATRGIARTFQTVELFGRMTVLENVMLGCHLKSRKGLVSSAFRLPGVLREEADIKTRSLSLIETVGIAEYASMKAANLPLGEQKLLEVARALAGEPRLLLLDEPAAGLNEVETQKAAEMIMGLGERGVTVILVEHDMKIVMSISEKILVLNHGAKIAEGPPASIRRDPGVIKAYLGDEESYS</sequence>
<dbReference type="GO" id="GO:1903805">
    <property type="term" value="P:L-valine import across plasma membrane"/>
    <property type="evidence" value="ECO:0007669"/>
    <property type="project" value="TreeGrafter"/>
</dbReference>
<dbReference type="Proteomes" id="UP000650524">
    <property type="component" value="Unassembled WGS sequence"/>
</dbReference>
<dbReference type="SUPFAM" id="SSF52540">
    <property type="entry name" value="P-loop containing nucleoside triphosphate hydrolases"/>
    <property type="match status" value="1"/>
</dbReference>
<comment type="caution">
    <text evidence="5">The sequence shown here is derived from an EMBL/GenBank/DDBJ whole genome shotgun (WGS) entry which is preliminary data.</text>
</comment>
<dbReference type="GO" id="GO:0005886">
    <property type="term" value="C:plasma membrane"/>
    <property type="evidence" value="ECO:0007669"/>
    <property type="project" value="TreeGrafter"/>
</dbReference>
<dbReference type="InterPro" id="IPR032823">
    <property type="entry name" value="BCA_ABC_TP_C"/>
</dbReference>
<dbReference type="SMART" id="SM00382">
    <property type="entry name" value="AAA"/>
    <property type="match status" value="1"/>
</dbReference>
<evidence type="ECO:0000259" key="4">
    <source>
        <dbReference type="PROSITE" id="PS50893"/>
    </source>
</evidence>
<dbReference type="CDD" id="cd03219">
    <property type="entry name" value="ABC_Mj1267_LivG_branched"/>
    <property type="match status" value="1"/>
</dbReference>
<keyword evidence="3 5" id="KW-0067">ATP-binding</keyword>
<evidence type="ECO:0000313" key="5">
    <source>
        <dbReference type="EMBL" id="MBC8178378.1"/>
    </source>
</evidence>
<keyword evidence="1" id="KW-0813">Transport</keyword>
<dbReference type="Pfam" id="PF12399">
    <property type="entry name" value="BCA_ABC_TP_C"/>
    <property type="match status" value="1"/>
</dbReference>
<dbReference type="EMBL" id="JACNJD010000277">
    <property type="protein sequence ID" value="MBC8178378.1"/>
    <property type="molecule type" value="Genomic_DNA"/>
</dbReference>
<proteinExistence type="predicted"/>
<name>A0A8J6N135_9DELT</name>
<gene>
    <name evidence="5" type="ORF">H8E19_13310</name>
</gene>